<evidence type="ECO:0000313" key="1">
    <source>
        <dbReference type="EMBL" id="OIO32595.1"/>
    </source>
</evidence>
<dbReference type="STRING" id="1805282.AUJ44_02050"/>
<accession>A0A1J4V977</accession>
<reference evidence="1 2" key="1">
    <citation type="journal article" date="2016" name="Environ. Microbiol.">
        <title>Genomic resolution of a cold subsurface aquifer community provides metabolic insights for novel microbes adapted to high CO concentrations.</title>
        <authorList>
            <person name="Probst A.J."/>
            <person name="Castelle C.J."/>
            <person name="Singh A."/>
            <person name="Brown C.T."/>
            <person name="Anantharaman K."/>
            <person name="Sharon I."/>
            <person name="Hug L.A."/>
            <person name="Burstein D."/>
            <person name="Emerson J.B."/>
            <person name="Thomas B.C."/>
            <person name="Banfield J.F."/>
        </authorList>
    </citation>
    <scope>NUCLEOTIDE SEQUENCE [LARGE SCALE GENOMIC DNA]</scope>
    <source>
        <strain evidence="1">CG1_02_47_685</strain>
    </source>
</reference>
<organism evidence="1 2">
    <name type="scientific">Candidatus Nomurabacteria bacterium CG1_02_47_685</name>
    <dbReference type="NCBI Taxonomy" id="1805282"/>
    <lineage>
        <taxon>Bacteria</taxon>
        <taxon>Candidatus Nomuraibacteriota</taxon>
    </lineage>
</organism>
<gene>
    <name evidence="1" type="ORF">AUJ44_02050</name>
</gene>
<dbReference type="Proteomes" id="UP000183206">
    <property type="component" value="Unassembled WGS sequence"/>
</dbReference>
<protein>
    <submittedName>
        <fullName evidence="1">Uncharacterized protein</fullName>
    </submittedName>
</protein>
<name>A0A1J4V977_9BACT</name>
<dbReference type="EMBL" id="MNVO01000032">
    <property type="protein sequence ID" value="OIO32595.1"/>
    <property type="molecule type" value="Genomic_DNA"/>
</dbReference>
<sequence>MLESKEFVKSLYDNTEAPRAQRVLKKPEKMTLITLAVADLGFKSSATTDQIYERAQILGLELCPADTGPNYLLKYRNQPLNEWMSIGMQQITVSDGYPRVFELKLDGGGLWLLGGWAQPGHEWRPDSRFVFRLRPPAEVPARALHAGGSA</sequence>
<evidence type="ECO:0000313" key="2">
    <source>
        <dbReference type="Proteomes" id="UP000183206"/>
    </source>
</evidence>
<dbReference type="AlphaFoldDB" id="A0A1J4V977"/>
<comment type="caution">
    <text evidence="1">The sequence shown here is derived from an EMBL/GenBank/DDBJ whole genome shotgun (WGS) entry which is preliminary data.</text>
</comment>
<proteinExistence type="predicted"/>